<protein>
    <submittedName>
        <fullName evidence="2">Uncharacterized protein</fullName>
    </submittedName>
</protein>
<dbReference type="HOGENOM" id="CLU_756887_0_0_1"/>
<comment type="caution">
    <text evidence="2">The sequence shown here is derived from an EMBL/GenBank/DDBJ whole genome shotgun (WGS) entry which is preliminary data.</text>
</comment>
<evidence type="ECO:0000313" key="3">
    <source>
        <dbReference type="Proteomes" id="UP000011668"/>
    </source>
</evidence>
<sequence>MMRSPREIRPWPNVPDAGLPHLVIADNVAGWGRHRCRGYLSLSMMPPRMILNSAPGVGGVFAMAIGGRSSNSRTCERARIPSICIDGVNTPECVGAMIRMNGAAAAAHRTHTDVSNGALGRGLERPRDCWQGFPSRGVLLWATSYVSSLGRGWIRNYTSTRGCVYVEPACLIASEVAAQQRARLPTTSMILRYQQRSGITPVYIQGHMKYIKNSKPGPQRSAGGSVAHHTLNDCRVQHMQHPGYPGVFLEITADGSTSITKIIRTVGISRHSQGRWVPQRSSWRYQSCSQNGSAGQCGHQGARVGIGIEGGSPWQNRGGEDEWIGDPVVVSRQSAPVADLKRAISKESMLESREEQRKTPKADESE</sequence>
<evidence type="ECO:0000313" key="2">
    <source>
        <dbReference type="EMBL" id="ELU45393.1"/>
    </source>
</evidence>
<keyword evidence="3" id="KW-1185">Reference proteome</keyword>
<dbReference type="Proteomes" id="UP000011668">
    <property type="component" value="Unassembled WGS sequence"/>
</dbReference>
<evidence type="ECO:0000256" key="1">
    <source>
        <dbReference type="SAM" id="MobiDB-lite"/>
    </source>
</evidence>
<feature type="region of interest" description="Disordered" evidence="1">
    <location>
        <begin position="341"/>
        <end position="366"/>
    </location>
</feature>
<dbReference type="AlphaFoldDB" id="L8X8K4"/>
<proteinExistence type="predicted"/>
<accession>L8X8K4</accession>
<reference evidence="2 3" key="1">
    <citation type="journal article" date="2013" name="Nat. Commun.">
        <title>The evolution and pathogenic mechanisms of the rice sheath blight pathogen.</title>
        <authorList>
            <person name="Zheng A."/>
            <person name="Lin R."/>
            <person name="Xu L."/>
            <person name="Qin P."/>
            <person name="Tang C."/>
            <person name="Ai P."/>
            <person name="Zhang D."/>
            <person name="Liu Y."/>
            <person name="Sun Z."/>
            <person name="Feng H."/>
            <person name="Wang Y."/>
            <person name="Chen Y."/>
            <person name="Liang X."/>
            <person name="Fu R."/>
            <person name="Li Q."/>
            <person name="Zhang J."/>
            <person name="Yu X."/>
            <person name="Xie Z."/>
            <person name="Ding L."/>
            <person name="Guan P."/>
            <person name="Tang J."/>
            <person name="Liang Y."/>
            <person name="Wang S."/>
            <person name="Deng Q."/>
            <person name="Li S."/>
            <person name="Zhu J."/>
            <person name="Wang L."/>
            <person name="Liu H."/>
            <person name="Li P."/>
        </authorList>
    </citation>
    <scope>NUCLEOTIDE SEQUENCE [LARGE SCALE GENOMIC DNA]</scope>
    <source>
        <strain evidence="3">AG-1 IA</strain>
    </source>
</reference>
<name>L8X8K4_THACA</name>
<gene>
    <name evidence="2" type="ORF">AG1IA_00574</name>
</gene>
<dbReference type="EMBL" id="AFRT01000087">
    <property type="protein sequence ID" value="ELU45393.1"/>
    <property type="molecule type" value="Genomic_DNA"/>
</dbReference>
<organism evidence="2 3">
    <name type="scientific">Thanatephorus cucumeris (strain AG1-IA)</name>
    <name type="common">Rice sheath blight fungus</name>
    <name type="synonym">Rhizoctonia solani</name>
    <dbReference type="NCBI Taxonomy" id="983506"/>
    <lineage>
        <taxon>Eukaryota</taxon>
        <taxon>Fungi</taxon>
        <taxon>Dikarya</taxon>
        <taxon>Basidiomycota</taxon>
        <taxon>Agaricomycotina</taxon>
        <taxon>Agaricomycetes</taxon>
        <taxon>Cantharellales</taxon>
        <taxon>Ceratobasidiaceae</taxon>
        <taxon>Rhizoctonia</taxon>
        <taxon>Rhizoctonia solani AG-1</taxon>
    </lineage>
</organism>